<dbReference type="EMBL" id="MLCO01000009">
    <property type="protein sequence ID" value="ONG58890.1"/>
    <property type="molecule type" value="Genomic_DNA"/>
</dbReference>
<reference evidence="7 8" key="1">
    <citation type="submission" date="2016-10" db="EMBL/GenBank/DDBJ databases">
        <title>Draft Genome sequence of Roseomonas sp. strain M3.</title>
        <authorList>
            <person name="Subhash Y."/>
            <person name="Lee S."/>
        </authorList>
    </citation>
    <scope>NUCLEOTIDE SEQUENCE [LARGE SCALE GENOMIC DNA]</scope>
    <source>
        <strain evidence="7 8">M3</strain>
    </source>
</reference>
<dbReference type="GO" id="GO:0006865">
    <property type="term" value="P:amino acid transport"/>
    <property type="evidence" value="ECO:0007669"/>
    <property type="project" value="TreeGrafter"/>
</dbReference>
<dbReference type="RefSeq" id="WP_076955590.1">
    <property type="nucleotide sequence ID" value="NZ_MLCO01000009.1"/>
</dbReference>
<accession>A0A1V2H9Z4</accession>
<keyword evidence="3 5" id="KW-0732">Signal</keyword>
<comment type="similarity">
    <text evidence="1 4">Belongs to the bacterial solute-binding protein 3 family.</text>
</comment>
<evidence type="ECO:0000313" key="7">
    <source>
        <dbReference type="EMBL" id="ONG58890.1"/>
    </source>
</evidence>
<evidence type="ECO:0000259" key="6">
    <source>
        <dbReference type="SMART" id="SM00062"/>
    </source>
</evidence>
<dbReference type="Gene3D" id="3.40.190.10">
    <property type="entry name" value="Periplasmic binding protein-like II"/>
    <property type="match status" value="2"/>
</dbReference>
<dbReference type="Proteomes" id="UP000188879">
    <property type="component" value="Unassembled WGS sequence"/>
</dbReference>
<dbReference type="InterPro" id="IPR001638">
    <property type="entry name" value="Solute-binding_3/MltF_N"/>
</dbReference>
<sequence>MRSVLFPLAALAGGLAPMAADAGTLEQVRERGRLFCGVGESFPGFFAMDSQGEWRGLDVDVCRAVAAAVLGDASKVTFKPATPVARFTQLQSGEVDLLSRSVTWTLGREAALGLAFTGTTFYDGQGFLVRRALNIAHVKALSGASICTQSGTTTERNLADYFRSQGVAFTPVVFETAPEAIGAYEAGRCDAYTTDKSTLQARIKGLRDPSQHLILPETITVALNGPVVRGNDAPWASVVRWTLNALVGGEARGITSANVAERRAGGTDPETRRLLGQDGALGRALGLDPAWAYEAIRQVGNYAELYDRNLGPAAPVQIPREGGPNRLWRDGGLMVAPSFE</sequence>
<dbReference type="SMART" id="SM00062">
    <property type="entry name" value="PBPb"/>
    <property type="match status" value="1"/>
</dbReference>
<keyword evidence="2" id="KW-0813">Transport</keyword>
<dbReference type="AlphaFoldDB" id="A0A1V2H9Z4"/>
<dbReference type="OrthoDB" id="9777941at2"/>
<evidence type="ECO:0000256" key="5">
    <source>
        <dbReference type="SAM" id="SignalP"/>
    </source>
</evidence>
<evidence type="ECO:0000256" key="1">
    <source>
        <dbReference type="ARBA" id="ARBA00010333"/>
    </source>
</evidence>
<dbReference type="InterPro" id="IPR051455">
    <property type="entry name" value="Bact_solute-bind_prot3"/>
</dbReference>
<evidence type="ECO:0000256" key="3">
    <source>
        <dbReference type="ARBA" id="ARBA00022729"/>
    </source>
</evidence>
<dbReference type="Pfam" id="PF00497">
    <property type="entry name" value="SBP_bac_3"/>
    <property type="match status" value="1"/>
</dbReference>
<feature type="domain" description="Solute-binding protein family 3/N-terminal" evidence="6">
    <location>
        <begin position="33"/>
        <end position="262"/>
    </location>
</feature>
<dbReference type="CDD" id="cd13692">
    <property type="entry name" value="PBP2_BztA"/>
    <property type="match status" value="1"/>
</dbReference>
<evidence type="ECO:0000313" key="8">
    <source>
        <dbReference type="Proteomes" id="UP000188879"/>
    </source>
</evidence>
<dbReference type="SUPFAM" id="SSF53850">
    <property type="entry name" value="Periplasmic binding protein-like II"/>
    <property type="match status" value="1"/>
</dbReference>
<comment type="caution">
    <text evidence="7">The sequence shown here is derived from an EMBL/GenBank/DDBJ whole genome shotgun (WGS) entry which is preliminary data.</text>
</comment>
<dbReference type="PANTHER" id="PTHR30085:SF7">
    <property type="entry name" value="AMINO-ACID ABC TRANSPORTER-BINDING PROTEIN YHDW-RELATED"/>
    <property type="match status" value="1"/>
</dbReference>
<organism evidence="7 8">
    <name type="scientific">Teichococcus deserti</name>
    <dbReference type="NCBI Taxonomy" id="1817963"/>
    <lineage>
        <taxon>Bacteria</taxon>
        <taxon>Pseudomonadati</taxon>
        <taxon>Pseudomonadota</taxon>
        <taxon>Alphaproteobacteria</taxon>
        <taxon>Acetobacterales</taxon>
        <taxon>Roseomonadaceae</taxon>
        <taxon>Roseomonas</taxon>
    </lineage>
</organism>
<protein>
    <submittedName>
        <fullName evidence="7">Amino acid ABC transporter substrate-binding protein</fullName>
    </submittedName>
</protein>
<dbReference type="PANTHER" id="PTHR30085">
    <property type="entry name" value="AMINO ACID ABC TRANSPORTER PERMEASE"/>
    <property type="match status" value="1"/>
</dbReference>
<dbReference type="InterPro" id="IPR018313">
    <property type="entry name" value="SBP_3_CS"/>
</dbReference>
<dbReference type="PROSITE" id="PS01039">
    <property type="entry name" value="SBP_BACTERIAL_3"/>
    <property type="match status" value="1"/>
</dbReference>
<proteinExistence type="inferred from homology"/>
<evidence type="ECO:0000256" key="4">
    <source>
        <dbReference type="RuleBase" id="RU003744"/>
    </source>
</evidence>
<feature type="signal peptide" evidence="5">
    <location>
        <begin position="1"/>
        <end position="22"/>
    </location>
</feature>
<evidence type="ECO:0000256" key="2">
    <source>
        <dbReference type="ARBA" id="ARBA00022448"/>
    </source>
</evidence>
<feature type="chain" id="PRO_5012572856" evidence="5">
    <location>
        <begin position="23"/>
        <end position="340"/>
    </location>
</feature>
<keyword evidence="8" id="KW-1185">Reference proteome</keyword>
<gene>
    <name evidence="7" type="ORF">BKE38_01420</name>
</gene>
<name>A0A1V2H9Z4_9PROT</name>